<feature type="repeat" description="WD" evidence="7">
    <location>
        <begin position="1667"/>
        <end position="1708"/>
    </location>
</feature>
<dbReference type="InterPro" id="IPR019775">
    <property type="entry name" value="WD40_repeat_CS"/>
</dbReference>
<comment type="caution">
    <text evidence="10">The sequence shown here is derived from an EMBL/GenBank/DDBJ whole genome shotgun (WGS) entry which is preliminary data.</text>
</comment>
<feature type="repeat" description="WD" evidence="7">
    <location>
        <begin position="1082"/>
        <end position="1115"/>
    </location>
</feature>
<evidence type="ECO:0000256" key="1">
    <source>
        <dbReference type="ARBA" id="ARBA00022574"/>
    </source>
</evidence>
<evidence type="ECO:0000256" key="3">
    <source>
        <dbReference type="ARBA" id="ARBA00023054"/>
    </source>
</evidence>
<sequence>MWAPDDPPCQAAVGHVSSLLSLVPGAWCLGPAAEVRRVSSVIQVKDPDRCNYGSDFSRVQHGDCSKVRRGPFSGACQSSLIASHNDWLVTVQRSTVNLGRPTVLGINRTKAPLAVSHGSHRPANSFSYHDASLYTVGWIAALPIERAAATALLDERHEIPHGFEQHQSDTNAYTWGRVGEHNIVIASLPAGIYGTTSAATTALNLLSSMPQIRVGLLVGIGGAVARPDECRDIRLGDVVVSQPEGTEGGVVQYDLGKATTNHSWERKGSLNMPPSVLLHALANLQAEHEISPSKVPDLLHGMWTANPQMTRPKANAPAYVHQGFDNDRLFISTYNHAGGGTCKMCDMSKEVQRNQRDTTDPYIHYGFIASGNSLIKDAATRDRIADGLGEKCVCFEMEAAGLMNHFPCLVIRGICDYADSHKNDRWQRYASATAAAYAKELLGFVPAKQVQATRRAVDILSSLCDDVKNIQSTTVKVSEGVQNVRTVVADINERYKDDIDRKCMRNLFETDPREDKKRIQEAKGNLLKDCYRWIIDHAEFKRFCADSRSRLLWVKGDPGKGKTMLLCGIIDELGRRTNNLVCYFFCQATETQLSNAVSVLRGLIYLLVDQQRSLISYVRSKHAVTGDKLFQGRNAWFSLVEILREMLRDPTLKGAVFIVDALDECTERGQLLDFIIRSVSPSHVKWIVSSRNWLDIEEKLDSVKHKVTLHLELNKESVSKAVTTYIGHKVEELTGLKNYDNETKEAVRRHLFANSDGTFLWVALVCKELADTSVIRKQHTLSKLKSMPPGLDHLYGRMMEHISGSHDANICKDILATASVVKRPVTLDELKVLVESLNEEDHTDLPRIITSCGSFLSLRGGVIYFVHQSARDFLLKKAYNKVLPSGAAHQHYAIFMRSLKALSRLLRRDIYNLGAPGFPSDQISLPKPDPLASIRYSCLYWADHLAACERRGTMGGKALQDGSVVHEFIENKYLNWLESLGLIRSTSAGVLAVQKLETLVRNTKAPGLTALIQDARRFILAHRRVIEIAPLQVYASALVFSPTRSLIRGLFQKEEPDWMILKPHMESTWNACLQTLENDCLVKSIAFSSDGRLVSNSGDNAIKVWDTATGACAQTLKGHSSKVRSVAFSTDGLQLASGSYDHTIKMWDAKTGAYIRTLRGHALWVTSVVFSTDGQLLASGSYDDKIKVWNAATGACVQTLKGHDCHVMSVTFSADGRRLASGSSDNTIKLWNATTGACMRTLRGHDDVVMSVAFSADGQRLASGSWDSTIKVWDVATAACTLTLRDHGGQVRSVVFSTDGQRLASGSTDHTIKVWDATMMGAGVETPNGRDGWVRSAAFSADGKRLTSGLRDETVKLWDAATGACMRTLKGHGGWVKSVALSTDGQRLASGSDDDMIKVWDATTGACVQTLKGHGGHVACVIFSTDNRRLASCSDDFTVKIWDAQTGACMRTLKGHDHWVMSVDFSTDGRRLASGSRDRTVKVWDVATGACVQTLKGHDGSVMSVTFSTDGQRLASASGWPDETIKLWDATTGAFVQTLRGHRGSVTSVAFSTDGRRLASSSFDDTVKVWDAKTGACMQTLKGHGSWVMSVAFSTDGQRLASGSYDDTIKVWDVAKGACAQTLKGHGDRVTSVVFSADGRRLVSGSCDMTIKLWKATTGTGAFVQTLRGHRGSVTSVAFSTDGRRLASSSFDDTVKVWDAKTGACMQTLKGHGSWVMSVAFSTDGQRLASGSYDDTIKVWDVAKVKVWDAKTGACMQTLEGDGCCLSSVVLSNDGRRLASGTSKDTIKVWDVATGACVQTLKGHGNFVKSVVFSTDGQQLASGSPDETIKVWNVGTGTCLRTFKVGRQWDLTLLSLDETVLSTCNGLLNLDFRTRLPTTRPSADAIGDVRHSGWAMPGERGLAGGRRGWRLIRSPHFTSAMEAKPRPAAPNVPALLLNLNLPVAGPFV</sequence>
<evidence type="ECO:0000313" key="10">
    <source>
        <dbReference type="EMBL" id="PWI64171.1"/>
    </source>
</evidence>
<feature type="repeat" description="WD" evidence="7">
    <location>
        <begin position="1759"/>
        <end position="1800"/>
    </location>
</feature>
<dbReference type="SUPFAM" id="SSF53167">
    <property type="entry name" value="Purine and uridine phosphorylases"/>
    <property type="match status" value="1"/>
</dbReference>
<name>A0A2U3DPI8_PURLI</name>
<dbReference type="InterPro" id="IPR035994">
    <property type="entry name" value="Nucleoside_phosphorylase_sf"/>
</dbReference>
<feature type="repeat" description="WD" evidence="7">
    <location>
        <begin position="1158"/>
        <end position="1199"/>
    </location>
</feature>
<evidence type="ECO:0000256" key="8">
    <source>
        <dbReference type="SAM" id="SignalP"/>
    </source>
</evidence>
<evidence type="ECO:0000256" key="5">
    <source>
        <dbReference type="ARBA" id="ARBA00039789"/>
    </source>
</evidence>
<dbReference type="EMBL" id="LCWV01000084">
    <property type="protein sequence ID" value="PWI64171.1"/>
    <property type="molecule type" value="Genomic_DNA"/>
</dbReference>
<dbReference type="Gene3D" id="3.40.50.300">
    <property type="entry name" value="P-loop containing nucleotide triphosphate hydrolases"/>
    <property type="match status" value="1"/>
</dbReference>
<feature type="repeat" description="WD" evidence="7">
    <location>
        <begin position="1242"/>
        <end position="1283"/>
    </location>
</feature>
<comment type="function">
    <text evidence="6">Involved in mitochondrial fission. Acts as an adapter protein required to form mitochondrial fission complexes. Formation of these complexes is required to promote constriction and fission of the mitochondrial compartment at a late step in mitochondrial division.</text>
</comment>
<dbReference type="GO" id="GO:0003824">
    <property type="term" value="F:catalytic activity"/>
    <property type="evidence" value="ECO:0007669"/>
    <property type="project" value="InterPro"/>
</dbReference>
<dbReference type="PRINTS" id="PR00320">
    <property type="entry name" value="GPROTEINBRPT"/>
</dbReference>
<feature type="repeat" description="WD" evidence="7">
    <location>
        <begin position="1581"/>
        <end position="1622"/>
    </location>
</feature>
<feature type="repeat" description="WD" evidence="7">
    <location>
        <begin position="1801"/>
        <end position="1842"/>
    </location>
</feature>
<dbReference type="SUPFAM" id="SSF50998">
    <property type="entry name" value="Quinoprotein alcohol dehydrogenase-like"/>
    <property type="match status" value="1"/>
</dbReference>
<dbReference type="InterPro" id="IPR020472">
    <property type="entry name" value="WD40_PAC1"/>
</dbReference>
<feature type="repeat" description="WD" evidence="7">
    <location>
        <begin position="1539"/>
        <end position="1580"/>
    </location>
</feature>
<feature type="repeat" description="WD" evidence="7">
    <location>
        <begin position="1623"/>
        <end position="1664"/>
    </location>
</feature>
<dbReference type="InterPro" id="IPR027417">
    <property type="entry name" value="P-loop_NTPase"/>
</dbReference>
<evidence type="ECO:0000259" key="9">
    <source>
        <dbReference type="PROSITE" id="PS50837"/>
    </source>
</evidence>
<dbReference type="PROSITE" id="PS00678">
    <property type="entry name" value="WD_REPEATS_1"/>
    <property type="match status" value="14"/>
</dbReference>
<dbReference type="SMART" id="SM00320">
    <property type="entry name" value="WD40"/>
    <property type="match status" value="18"/>
</dbReference>
<dbReference type="Pfam" id="PF00400">
    <property type="entry name" value="WD40"/>
    <property type="match status" value="14"/>
</dbReference>
<dbReference type="SUPFAM" id="SSF52540">
    <property type="entry name" value="P-loop containing nucleoside triphosphate hydrolases"/>
    <property type="match status" value="1"/>
</dbReference>
<evidence type="ECO:0000256" key="2">
    <source>
        <dbReference type="ARBA" id="ARBA00022737"/>
    </source>
</evidence>
<feature type="repeat" description="WD" evidence="7">
    <location>
        <begin position="1284"/>
        <end position="1316"/>
    </location>
</feature>
<dbReference type="InterPro" id="IPR011047">
    <property type="entry name" value="Quinoprotein_ADH-like_sf"/>
</dbReference>
<dbReference type="InterPro" id="IPR015943">
    <property type="entry name" value="WD40/YVTN_repeat-like_dom_sf"/>
</dbReference>
<feature type="repeat" description="WD" evidence="7">
    <location>
        <begin position="1369"/>
        <end position="1410"/>
    </location>
</feature>
<feature type="chain" id="PRO_5015507811" description="Mitochondrial division protein 1" evidence="8">
    <location>
        <begin position="29"/>
        <end position="1948"/>
    </location>
</feature>
<evidence type="ECO:0000256" key="7">
    <source>
        <dbReference type="PROSITE-ProRule" id="PRU00221"/>
    </source>
</evidence>
<dbReference type="Gene3D" id="3.40.50.1580">
    <property type="entry name" value="Nucleoside phosphorylase domain"/>
    <property type="match status" value="1"/>
</dbReference>
<dbReference type="InterPro" id="IPR036322">
    <property type="entry name" value="WD40_repeat_dom_sf"/>
</dbReference>
<keyword evidence="3" id="KW-0175">Coiled coil</keyword>
<dbReference type="SUPFAM" id="SSF50978">
    <property type="entry name" value="WD40 repeat-like"/>
    <property type="match status" value="3"/>
</dbReference>
<keyword evidence="8" id="KW-0732">Signal</keyword>
<evidence type="ECO:0000313" key="11">
    <source>
        <dbReference type="Proteomes" id="UP000245956"/>
    </source>
</evidence>
<feature type="repeat" description="WD" evidence="7">
    <location>
        <begin position="1709"/>
        <end position="1742"/>
    </location>
</feature>
<accession>A0A2U3DPI8</accession>
<gene>
    <name evidence="10" type="ORF">PCL_12072</name>
</gene>
<comment type="similarity">
    <text evidence="4">Belongs to the WD repeat MDV1/CAF4 family.</text>
</comment>
<proteinExistence type="inferred from homology"/>
<dbReference type="CDD" id="cd00200">
    <property type="entry name" value="WD40"/>
    <property type="match status" value="3"/>
</dbReference>
<dbReference type="Pfam" id="PF24883">
    <property type="entry name" value="NPHP3_N"/>
    <property type="match status" value="1"/>
</dbReference>
<dbReference type="PROSITE" id="PS50294">
    <property type="entry name" value="WD_REPEATS_REGION"/>
    <property type="match status" value="17"/>
</dbReference>
<evidence type="ECO:0000256" key="6">
    <source>
        <dbReference type="ARBA" id="ARBA00043913"/>
    </source>
</evidence>
<feature type="repeat" description="WD" evidence="7">
    <location>
        <begin position="1453"/>
        <end position="1494"/>
    </location>
</feature>
<dbReference type="PROSITE" id="PS50837">
    <property type="entry name" value="NACHT"/>
    <property type="match status" value="1"/>
</dbReference>
<reference evidence="10 11" key="1">
    <citation type="journal article" date="2016" name="Front. Microbiol.">
        <title>Genome and transcriptome sequences reveal the specific parasitism of the nematophagous Purpureocillium lilacinum 36-1.</title>
        <authorList>
            <person name="Xie J."/>
            <person name="Li S."/>
            <person name="Mo C."/>
            <person name="Xiao X."/>
            <person name="Peng D."/>
            <person name="Wang G."/>
            <person name="Xiao Y."/>
        </authorList>
    </citation>
    <scope>NUCLEOTIDE SEQUENCE [LARGE SCALE GENOMIC DNA]</scope>
    <source>
        <strain evidence="10 11">36-1</strain>
    </source>
</reference>
<feature type="repeat" description="WD" evidence="7">
    <location>
        <begin position="1116"/>
        <end position="1157"/>
    </location>
</feature>
<feature type="repeat" description="WD" evidence="7">
    <location>
        <begin position="1327"/>
        <end position="1368"/>
    </location>
</feature>
<dbReference type="GO" id="GO:0009116">
    <property type="term" value="P:nucleoside metabolic process"/>
    <property type="evidence" value="ECO:0007669"/>
    <property type="project" value="InterPro"/>
</dbReference>
<dbReference type="Pfam" id="PF25173">
    <property type="entry name" value="Beta-prop_WDR3_1st"/>
    <property type="match status" value="1"/>
</dbReference>
<dbReference type="Proteomes" id="UP000245956">
    <property type="component" value="Unassembled WGS sequence"/>
</dbReference>
<dbReference type="PANTHER" id="PTHR22847">
    <property type="entry name" value="WD40 REPEAT PROTEIN"/>
    <property type="match status" value="1"/>
</dbReference>
<evidence type="ECO:0000256" key="4">
    <source>
        <dbReference type="ARBA" id="ARBA00038415"/>
    </source>
</evidence>
<organism evidence="10 11">
    <name type="scientific">Purpureocillium lilacinum</name>
    <name type="common">Paecilomyces lilacinus</name>
    <dbReference type="NCBI Taxonomy" id="33203"/>
    <lineage>
        <taxon>Eukaryota</taxon>
        <taxon>Fungi</taxon>
        <taxon>Dikarya</taxon>
        <taxon>Ascomycota</taxon>
        <taxon>Pezizomycotina</taxon>
        <taxon>Sordariomycetes</taxon>
        <taxon>Hypocreomycetidae</taxon>
        <taxon>Hypocreales</taxon>
        <taxon>Ophiocordycipitaceae</taxon>
        <taxon>Purpureocillium</taxon>
    </lineage>
</organism>
<keyword evidence="1 7" id="KW-0853">WD repeat</keyword>
<protein>
    <recommendedName>
        <fullName evidence="5">Mitochondrial division protein 1</fullName>
    </recommendedName>
</protein>
<dbReference type="PROSITE" id="PS50082">
    <property type="entry name" value="WD_REPEATS_2"/>
    <property type="match status" value="18"/>
</dbReference>
<feature type="repeat" description="WD" evidence="7">
    <location>
        <begin position="1200"/>
        <end position="1241"/>
    </location>
</feature>
<dbReference type="GO" id="GO:1990234">
    <property type="term" value="C:transferase complex"/>
    <property type="evidence" value="ECO:0007669"/>
    <property type="project" value="UniProtKB-ARBA"/>
</dbReference>
<dbReference type="InterPro" id="IPR056884">
    <property type="entry name" value="NPHP3-like_N"/>
</dbReference>
<dbReference type="InterPro" id="IPR001680">
    <property type="entry name" value="WD40_rpt"/>
</dbReference>
<dbReference type="PANTHER" id="PTHR22847:SF637">
    <property type="entry name" value="WD REPEAT DOMAIN 5B"/>
    <property type="match status" value="1"/>
</dbReference>
<feature type="repeat" description="WD" evidence="7">
    <location>
        <begin position="1411"/>
        <end position="1452"/>
    </location>
</feature>
<feature type="signal peptide" evidence="8">
    <location>
        <begin position="1"/>
        <end position="28"/>
    </location>
</feature>
<feature type="repeat" description="WD" evidence="7">
    <location>
        <begin position="1495"/>
        <end position="1538"/>
    </location>
</feature>
<keyword evidence="2" id="KW-0677">Repeat</keyword>
<dbReference type="InterPro" id="IPR007111">
    <property type="entry name" value="NACHT_NTPase"/>
</dbReference>
<feature type="domain" description="NACHT" evidence="9">
    <location>
        <begin position="550"/>
        <end position="691"/>
    </location>
</feature>
<dbReference type="Gene3D" id="2.130.10.10">
    <property type="entry name" value="YVTN repeat-like/Quinoprotein amine dehydrogenase"/>
    <property type="match status" value="10"/>
</dbReference>